<keyword evidence="2" id="KW-1185">Reference proteome</keyword>
<accession>A0A518H5T9</accession>
<reference evidence="1 2" key="1">
    <citation type="submission" date="2019-02" db="EMBL/GenBank/DDBJ databases">
        <title>Deep-cultivation of Planctomycetes and their phenomic and genomic characterization uncovers novel biology.</title>
        <authorList>
            <person name="Wiegand S."/>
            <person name="Jogler M."/>
            <person name="Boedeker C."/>
            <person name="Pinto D."/>
            <person name="Vollmers J."/>
            <person name="Rivas-Marin E."/>
            <person name="Kohn T."/>
            <person name="Peeters S.H."/>
            <person name="Heuer A."/>
            <person name="Rast P."/>
            <person name="Oberbeckmann S."/>
            <person name="Bunk B."/>
            <person name="Jeske O."/>
            <person name="Meyerdierks A."/>
            <person name="Storesund J.E."/>
            <person name="Kallscheuer N."/>
            <person name="Luecker S."/>
            <person name="Lage O.M."/>
            <person name="Pohl T."/>
            <person name="Merkel B.J."/>
            <person name="Hornburger P."/>
            <person name="Mueller R.-W."/>
            <person name="Bruemmer F."/>
            <person name="Labrenz M."/>
            <person name="Spormann A.M."/>
            <person name="Op den Camp H."/>
            <person name="Overmann J."/>
            <person name="Amann R."/>
            <person name="Jetten M.S.M."/>
            <person name="Mascher T."/>
            <person name="Medema M.H."/>
            <person name="Devos D.P."/>
            <person name="Kaster A.-K."/>
            <person name="Ovreas L."/>
            <person name="Rohde M."/>
            <person name="Galperin M.Y."/>
            <person name="Jogler C."/>
        </authorList>
    </citation>
    <scope>NUCLEOTIDE SEQUENCE [LARGE SCALE GENOMIC DNA]</scope>
    <source>
        <strain evidence="1 2">ElP</strain>
    </source>
</reference>
<dbReference type="EMBL" id="CP036426">
    <property type="protein sequence ID" value="QDV36209.1"/>
    <property type="molecule type" value="Genomic_DNA"/>
</dbReference>
<dbReference type="Proteomes" id="UP000317835">
    <property type="component" value="Chromosome"/>
</dbReference>
<sequence>MATERDYQDLYDRIAALRQAVAGQLAGDLVQNPGLGDALVQQIDAMLRSVEEADAKEPPPPDKGLAQLAGIGPDAAAELGQTRLPPGVKAYDETVTSERLIAVGDLYYLYQHERIGVFRVVQKLKELFRAGAVRLSAGPGAFALYQFDRREVLRFTRRERLGAYRRVLGYGSAAVPAGARPNAEFHTMFSHFVNQIVLYWRDKRISDVIRERAYDPSFGSVSIVRRAGLDLRNNLKFTSYGNLNVLRVEVMQLLDEAFRILGSDDVKRLFGADNAWDVVEEVLVRYFNERLVTSPRQRMAVAGREILRWLAQPHILQSARAQFEALLLQVAEYAEEWLTSAQALGLARRVTTDRVAPFGRPASGAVRTVPDRATLRAEREFEFEM</sequence>
<gene>
    <name evidence="1" type="ORF">ElP_41270</name>
</gene>
<protein>
    <submittedName>
        <fullName evidence="1">Uncharacterized protein</fullName>
    </submittedName>
</protein>
<organism evidence="1 2">
    <name type="scientific">Tautonia plasticadhaerens</name>
    <dbReference type="NCBI Taxonomy" id="2527974"/>
    <lineage>
        <taxon>Bacteria</taxon>
        <taxon>Pseudomonadati</taxon>
        <taxon>Planctomycetota</taxon>
        <taxon>Planctomycetia</taxon>
        <taxon>Isosphaerales</taxon>
        <taxon>Isosphaeraceae</taxon>
        <taxon>Tautonia</taxon>
    </lineage>
</organism>
<evidence type="ECO:0000313" key="2">
    <source>
        <dbReference type="Proteomes" id="UP000317835"/>
    </source>
</evidence>
<proteinExistence type="predicted"/>
<dbReference type="OrthoDB" id="503934at2"/>
<dbReference type="RefSeq" id="WP_145272317.1">
    <property type="nucleotide sequence ID" value="NZ_CP036426.1"/>
</dbReference>
<evidence type="ECO:0000313" key="1">
    <source>
        <dbReference type="EMBL" id="QDV36209.1"/>
    </source>
</evidence>
<dbReference type="KEGG" id="tpla:ElP_41270"/>
<dbReference type="AlphaFoldDB" id="A0A518H5T9"/>
<name>A0A518H5T9_9BACT</name>